<proteinExistence type="predicted"/>
<evidence type="ECO:0000313" key="2">
    <source>
        <dbReference type="Proteomes" id="UP000189431"/>
    </source>
</evidence>
<protein>
    <submittedName>
        <fullName evidence="1">Uncharacterized protein</fullName>
    </submittedName>
</protein>
<dbReference type="Proteomes" id="UP000189431">
    <property type="component" value="Unassembled WGS sequence"/>
</dbReference>
<keyword evidence="2" id="KW-1185">Reference proteome</keyword>
<evidence type="ECO:0000313" key="1">
    <source>
        <dbReference type="EMBL" id="OOF35416.1"/>
    </source>
</evidence>
<reference evidence="2" key="1">
    <citation type="submission" date="2017-01" db="EMBL/GenBank/DDBJ databases">
        <title>Draft genome of the species Salinivibrio costicola subsp. alcaliphilus.</title>
        <authorList>
            <person name="Lopez-Hermoso C."/>
            <person name="De La Haba R."/>
            <person name="Sanchez-Porro C."/>
            <person name="Ventosa A."/>
        </authorList>
    </citation>
    <scope>NUCLEOTIDE SEQUENCE [LARGE SCALE GENOMIC DNA]</scope>
    <source>
        <strain evidence="2">CBH448</strain>
    </source>
</reference>
<accession>A0ABX3KUU8</accession>
<sequence length="96" mass="11382">MFTHLALTRLRKRDTAPANNVKSQQKNNFSNKTLLNNVLYKKNHKNNTYHERKSIDNSPTFMQMTCLFFNELSSLPHTFSIYYYILVICYSQRLTA</sequence>
<gene>
    <name evidence="1" type="ORF">BZJ21_00135</name>
</gene>
<organism evidence="1 2">
    <name type="scientific">Salinivibrio costicola subsp. alcaliphilus</name>
    <dbReference type="NCBI Taxonomy" id="272773"/>
    <lineage>
        <taxon>Bacteria</taxon>
        <taxon>Pseudomonadati</taxon>
        <taxon>Pseudomonadota</taxon>
        <taxon>Gammaproteobacteria</taxon>
        <taxon>Vibrionales</taxon>
        <taxon>Vibrionaceae</taxon>
        <taxon>Salinivibrio</taxon>
    </lineage>
</organism>
<name>A0ABX3KUU8_SALCS</name>
<comment type="caution">
    <text evidence="1">The sequence shown here is derived from an EMBL/GenBank/DDBJ whole genome shotgun (WGS) entry which is preliminary data.</text>
</comment>
<dbReference type="EMBL" id="MUFR01000001">
    <property type="protein sequence ID" value="OOF35416.1"/>
    <property type="molecule type" value="Genomic_DNA"/>
</dbReference>